<reference evidence="7 8" key="1">
    <citation type="journal article" date="2020" name="ISME J.">
        <title>Uncovering the hidden diversity of litter-decomposition mechanisms in mushroom-forming fungi.</title>
        <authorList>
            <person name="Floudas D."/>
            <person name="Bentzer J."/>
            <person name="Ahren D."/>
            <person name="Johansson T."/>
            <person name="Persson P."/>
            <person name="Tunlid A."/>
        </authorList>
    </citation>
    <scope>NUCLEOTIDE SEQUENCE [LARGE SCALE GENOMIC DNA]</scope>
    <source>
        <strain evidence="7 8">CBS 406.79</strain>
    </source>
</reference>
<evidence type="ECO:0000256" key="4">
    <source>
        <dbReference type="ARBA" id="ARBA00022833"/>
    </source>
</evidence>
<evidence type="ECO:0000256" key="2">
    <source>
        <dbReference type="ARBA" id="ARBA00008072"/>
    </source>
</evidence>
<evidence type="ECO:0000256" key="3">
    <source>
        <dbReference type="ARBA" id="ARBA00022723"/>
    </source>
</evidence>
<dbReference type="PANTHER" id="PTHR42813:SF4">
    <property type="entry name" value="NADP-DEPENDENT ISOPROPANOL DEHYDROGENASE"/>
    <property type="match status" value="1"/>
</dbReference>
<dbReference type="SUPFAM" id="SSF50129">
    <property type="entry name" value="GroES-like"/>
    <property type="match status" value="1"/>
</dbReference>
<organism evidence="7 8">
    <name type="scientific">Collybiopsis confluens</name>
    <dbReference type="NCBI Taxonomy" id="2823264"/>
    <lineage>
        <taxon>Eukaryota</taxon>
        <taxon>Fungi</taxon>
        <taxon>Dikarya</taxon>
        <taxon>Basidiomycota</taxon>
        <taxon>Agaricomycotina</taxon>
        <taxon>Agaricomycetes</taxon>
        <taxon>Agaricomycetidae</taxon>
        <taxon>Agaricales</taxon>
        <taxon>Marasmiineae</taxon>
        <taxon>Omphalotaceae</taxon>
        <taxon>Collybiopsis</taxon>
    </lineage>
</organism>
<gene>
    <name evidence="7" type="ORF">D9757_007257</name>
</gene>
<dbReference type="CDD" id="cd08286">
    <property type="entry name" value="FDH_like_ADH2"/>
    <property type="match status" value="1"/>
</dbReference>
<keyword evidence="3" id="KW-0479">Metal-binding</keyword>
<dbReference type="Gene3D" id="3.40.50.720">
    <property type="entry name" value="NAD(P)-binding Rossmann-like Domain"/>
    <property type="match status" value="1"/>
</dbReference>
<proteinExistence type="inferred from homology"/>
<dbReference type="OrthoDB" id="256333at2759"/>
<protein>
    <recommendedName>
        <fullName evidence="9">Alcohol dehydrogenase</fullName>
    </recommendedName>
</protein>
<dbReference type="GO" id="GO:0046872">
    <property type="term" value="F:metal ion binding"/>
    <property type="evidence" value="ECO:0007669"/>
    <property type="project" value="UniProtKB-KW"/>
</dbReference>
<keyword evidence="8" id="KW-1185">Reference proteome</keyword>
<dbReference type="Proteomes" id="UP000518752">
    <property type="component" value="Unassembled WGS sequence"/>
</dbReference>
<evidence type="ECO:0000259" key="6">
    <source>
        <dbReference type="Pfam" id="PF08240"/>
    </source>
</evidence>
<comment type="caution">
    <text evidence="7">The sequence shown here is derived from an EMBL/GenBank/DDBJ whole genome shotgun (WGS) entry which is preliminary data.</text>
</comment>
<dbReference type="InterPro" id="IPR013149">
    <property type="entry name" value="ADH-like_C"/>
</dbReference>
<dbReference type="SUPFAM" id="SSF51735">
    <property type="entry name" value="NAD(P)-binding Rossmann-fold domains"/>
    <property type="match status" value="1"/>
</dbReference>
<name>A0A8H5HGB8_9AGAR</name>
<sequence>MRALIYAGVGQPKLQERPKPIILESTDAIVKMVNTTICGTDLHILKGDVPTCKLGTILGHEGVAIVDQVGDNVKNFKPGDKVIVACITSCRTCNFCRRGMPSHCIEGGWILGNTIDGTQAEYTRIPHADGSLHHSAKNTNEEISMLLSDAIPTGYECGVLQGKVQVGSTVAIIGSGPVGLTALVTCKLHSPAQVIMVDLSQSRLHSARANFGATHTIISGPDTVKQVMDLTDGRGADVVIEAVGLPKSFELCQDLVAAGGTIANLGVHGRKADLHLEKLWDRNITITTRVVDGLSTPMLIQLVDSGQINFGGLVTHRFAFDSILEAYSTSTEAEANNCLKTVIQF</sequence>
<dbReference type="Pfam" id="PF00107">
    <property type="entry name" value="ADH_zinc_N"/>
    <property type="match status" value="1"/>
</dbReference>
<evidence type="ECO:0000313" key="7">
    <source>
        <dbReference type="EMBL" id="KAF5382857.1"/>
    </source>
</evidence>
<dbReference type="EMBL" id="JAACJN010000050">
    <property type="protein sequence ID" value="KAF5382857.1"/>
    <property type="molecule type" value="Genomic_DNA"/>
</dbReference>
<dbReference type="Pfam" id="PF08240">
    <property type="entry name" value="ADH_N"/>
    <property type="match status" value="1"/>
</dbReference>
<dbReference type="InterPro" id="IPR036291">
    <property type="entry name" value="NAD(P)-bd_dom_sf"/>
</dbReference>
<accession>A0A8H5HGB8</accession>
<evidence type="ECO:0000256" key="1">
    <source>
        <dbReference type="ARBA" id="ARBA00001947"/>
    </source>
</evidence>
<comment type="cofactor">
    <cofactor evidence="1">
        <name>Zn(2+)</name>
        <dbReference type="ChEBI" id="CHEBI:29105"/>
    </cofactor>
</comment>
<dbReference type="InterPro" id="IPR013154">
    <property type="entry name" value="ADH-like_N"/>
</dbReference>
<keyword evidence="4" id="KW-0862">Zinc</keyword>
<dbReference type="PANTHER" id="PTHR42813">
    <property type="entry name" value="ZINC-TYPE ALCOHOL DEHYDROGENASE-LIKE"/>
    <property type="match status" value="1"/>
</dbReference>
<evidence type="ECO:0008006" key="9">
    <source>
        <dbReference type="Google" id="ProtNLM"/>
    </source>
</evidence>
<comment type="similarity">
    <text evidence="2">Belongs to the zinc-containing alcohol dehydrogenase family.</text>
</comment>
<feature type="domain" description="Alcohol dehydrogenase-like C-terminal" evidence="5">
    <location>
        <begin position="177"/>
        <end position="291"/>
    </location>
</feature>
<evidence type="ECO:0000313" key="8">
    <source>
        <dbReference type="Proteomes" id="UP000518752"/>
    </source>
</evidence>
<dbReference type="Gene3D" id="3.90.180.10">
    <property type="entry name" value="Medium-chain alcohol dehydrogenases, catalytic domain"/>
    <property type="match status" value="1"/>
</dbReference>
<feature type="domain" description="Alcohol dehydrogenase-like N-terminal" evidence="6">
    <location>
        <begin position="26"/>
        <end position="128"/>
    </location>
</feature>
<dbReference type="InterPro" id="IPR011032">
    <property type="entry name" value="GroES-like_sf"/>
</dbReference>
<dbReference type="AlphaFoldDB" id="A0A8H5HGB8"/>
<evidence type="ECO:0000259" key="5">
    <source>
        <dbReference type="Pfam" id="PF00107"/>
    </source>
</evidence>